<evidence type="ECO:0000313" key="2">
    <source>
        <dbReference type="EMBL" id="KAA8494079.1"/>
    </source>
</evidence>
<dbReference type="OrthoDB" id="2016523at2759"/>
<evidence type="ECO:0000256" key="1">
    <source>
        <dbReference type="SAM" id="SignalP"/>
    </source>
</evidence>
<reference evidence="3" key="1">
    <citation type="journal article" date="2019" name="Nat. Commun.">
        <title>Expansion of phycobilisome linker gene families in mesophilic red algae.</title>
        <authorList>
            <person name="Lee J."/>
            <person name="Kim D."/>
            <person name="Bhattacharya D."/>
            <person name="Yoon H.S."/>
        </authorList>
    </citation>
    <scope>NUCLEOTIDE SEQUENCE [LARGE SCALE GENOMIC DNA]</scope>
    <source>
        <strain evidence="3">CCMP 1328</strain>
    </source>
</reference>
<proteinExistence type="predicted"/>
<dbReference type="AlphaFoldDB" id="A0A5J4YRG9"/>
<dbReference type="EMBL" id="VRMN01000005">
    <property type="protein sequence ID" value="KAA8494079.1"/>
    <property type="molecule type" value="Genomic_DNA"/>
</dbReference>
<accession>A0A5J4YRG9</accession>
<gene>
    <name evidence="2" type="ORF">FVE85_4054</name>
</gene>
<sequence>MAPNSRRLHPTSSRTLLCALCVCLVLGLTLSGTEVRARSPPSWSFLKEIADEQTRSCSSVWPAAPVERVLVHVCIPTVARPGGVEYLSSTLDSLAYQLDLAGNKPAWLDGVTVYNMHVPAEEHVTPQRYFESKRSRRAWLRVRIRNEPVREHRVMTHGDGIRRVVWRSKEAQDYELTLQMCMAENPHVTYFAVVQDDVEFNEGIRDLASWVAQRYSRPAAVCSLSLYDEDSATPPNGELRADNMVARVWERSRAADFANYIYERYDVDPVDWLARSFCKRKRKPTRVMVPNPLSHRGEISTLQGKVWSL</sequence>
<feature type="signal peptide" evidence="1">
    <location>
        <begin position="1"/>
        <end position="31"/>
    </location>
</feature>
<feature type="chain" id="PRO_5023926377" evidence="1">
    <location>
        <begin position="32"/>
        <end position="309"/>
    </location>
</feature>
<organism evidence="2 3">
    <name type="scientific">Porphyridium purpureum</name>
    <name type="common">Red alga</name>
    <name type="synonym">Porphyridium cruentum</name>
    <dbReference type="NCBI Taxonomy" id="35688"/>
    <lineage>
        <taxon>Eukaryota</taxon>
        <taxon>Rhodophyta</taxon>
        <taxon>Bangiophyceae</taxon>
        <taxon>Porphyridiales</taxon>
        <taxon>Porphyridiaceae</taxon>
        <taxon>Porphyridium</taxon>
    </lineage>
</organism>
<protein>
    <submittedName>
        <fullName evidence="2">Uncharacterized protein</fullName>
    </submittedName>
</protein>
<dbReference type="Proteomes" id="UP000324585">
    <property type="component" value="Unassembled WGS sequence"/>
</dbReference>
<keyword evidence="3" id="KW-1185">Reference proteome</keyword>
<comment type="caution">
    <text evidence="2">The sequence shown here is derived from an EMBL/GenBank/DDBJ whole genome shotgun (WGS) entry which is preliminary data.</text>
</comment>
<evidence type="ECO:0000313" key="3">
    <source>
        <dbReference type="Proteomes" id="UP000324585"/>
    </source>
</evidence>
<keyword evidence="1" id="KW-0732">Signal</keyword>
<name>A0A5J4YRG9_PORPP</name>